<name>A0A1F6P003_9BACT</name>
<feature type="compositionally biased region" description="Basic residues" evidence="1">
    <location>
        <begin position="77"/>
        <end position="87"/>
    </location>
</feature>
<dbReference type="AlphaFoldDB" id="A0A1F6P003"/>
<dbReference type="EMBL" id="MFRC01000040">
    <property type="protein sequence ID" value="OGH89495.1"/>
    <property type="molecule type" value="Genomic_DNA"/>
</dbReference>
<feature type="compositionally biased region" description="Basic and acidic residues" evidence="1">
    <location>
        <begin position="88"/>
        <end position="102"/>
    </location>
</feature>
<protein>
    <submittedName>
        <fullName evidence="2">Uncharacterized protein</fullName>
    </submittedName>
</protein>
<feature type="region of interest" description="Disordered" evidence="1">
    <location>
        <begin position="74"/>
        <end position="124"/>
    </location>
</feature>
<gene>
    <name evidence="2" type="ORF">A2537_01855</name>
</gene>
<evidence type="ECO:0000256" key="1">
    <source>
        <dbReference type="SAM" id="MobiDB-lite"/>
    </source>
</evidence>
<evidence type="ECO:0000313" key="2">
    <source>
        <dbReference type="EMBL" id="OGH89495.1"/>
    </source>
</evidence>
<accession>A0A1F6P003</accession>
<dbReference type="Proteomes" id="UP000178490">
    <property type="component" value="Unassembled WGS sequence"/>
</dbReference>
<proteinExistence type="predicted"/>
<organism evidence="2 3">
    <name type="scientific">Candidatus Magasanikbacteria bacterium RIFOXYD2_FULL_36_9</name>
    <dbReference type="NCBI Taxonomy" id="1798707"/>
    <lineage>
        <taxon>Bacteria</taxon>
        <taxon>Candidatus Magasanikiibacteriota</taxon>
    </lineage>
</organism>
<sequence length="124" mass="13889">MQWVCIKDGKMTKLICPCSNEVTIDDGHDRHFPGECSTCVGNGGVFTLSLHWKEPELAQMSMEERYSNVIELYGKPKPSKLKPSKPKRPADDELKDPQLDRKAARRASAAQAGQSSPEFRGRRS</sequence>
<feature type="compositionally biased region" description="Low complexity" evidence="1">
    <location>
        <begin position="106"/>
        <end position="116"/>
    </location>
</feature>
<comment type="caution">
    <text evidence="2">The sequence shown here is derived from an EMBL/GenBank/DDBJ whole genome shotgun (WGS) entry which is preliminary data.</text>
</comment>
<reference evidence="2 3" key="1">
    <citation type="journal article" date="2016" name="Nat. Commun.">
        <title>Thousands of microbial genomes shed light on interconnected biogeochemical processes in an aquifer system.</title>
        <authorList>
            <person name="Anantharaman K."/>
            <person name="Brown C.T."/>
            <person name="Hug L.A."/>
            <person name="Sharon I."/>
            <person name="Castelle C.J."/>
            <person name="Probst A.J."/>
            <person name="Thomas B.C."/>
            <person name="Singh A."/>
            <person name="Wilkins M.J."/>
            <person name="Karaoz U."/>
            <person name="Brodie E.L."/>
            <person name="Williams K.H."/>
            <person name="Hubbard S.S."/>
            <person name="Banfield J.F."/>
        </authorList>
    </citation>
    <scope>NUCLEOTIDE SEQUENCE [LARGE SCALE GENOMIC DNA]</scope>
</reference>
<evidence type="ECO:0000313" key="3">
    <source>
        <dbReference type="Proteomes" id="UP000178490"/>
    </source>
</evidence>